<organism evidence="2 3">
    <name type="scientific">Circinella minor</name>
    <dbReference type="NCBI Taxonomy" id="1195481"/>
    <lineage>
        <taxon>Eukaryota</taxon>
        <taxon>Fungi</taxon>
        <taxon>Fungi incertae sedis</taxon>
        <taxon>Mucoromycota</taxon>
        <taxon>Mucoromycotina</taxon>
        <taxon>Mucoromycetes</taxon>
        <taxon>Mucorales</taxon>
        <taxon>Lichtheimiaceae</taxon>
        <taxon>Circinella</taxon>
    </lineage>
</organism>
<feature type="compositionally biased region" description="Basic and acidic residues" evidence="1">
    <location>
        <begin position="151"/>
        <end position="163"/>
    </location>
</feature>
<feature type="region of interest" description="Disordered" evidence="1">
    <location>
        <begin position="151"/>
        <end position="264"/>
    </location>
</feature>
<feature type="compositionally biased region" description="Polar residues" evidence="1">
    <location>
        <begin position="191"/>
        <end position="203"/>
    </location>
</feature>
<reference evidence="2 3" key="1">
    <citation type="submission" date="2020-12" db="EMBL/GenBank/DDBJ databases">
        <title>Metabolic potential, ecology and presence of endohyphal bacteria is reflected in genomic diversity of Mucoromycotina.</title>
        <authorList>
            <person name="Muszewska A."/>
            <person name="Okrasinska A."/>
            <person name="Steczkiewicz K."/>
            <person name="Drgas O."/>
            <person name="Orlowska M."/>
            <person name="Perlinska-Lenart U."/>
            <person name="Aleksandrzak-Piekarczyk T."/>
            <person name="Szatraj K."/>
            <person name="Zielenkiewicz U."/>
            <person name="Pilsyk S."/>
            <person name="Malc E."/>
            <person name="Mieczkowski P."/>
            <person name="Kruszewska J.S."/>
            <person name="Biernat P."/>
            <person name="Pawlowska J."/>
        </authorList>
    </citation>
    <scope>NUCLEOTIDE SEQUENCE [LARGE SCALE GENOMIC DNA]</scope>
    <source>
        <strain evidence="2 3">CBS 142.35</strain>
    </source>
</reference>
<feature type="compositionally biased region" description="Polar residues" evidence="1">
    <location>
        <begin position="227"/>
        <end position="250"/>
    </location>
</feature>
<feature type="region of interest" description="Disordered" evidence="1">
    <location>
        <begin position="363"/>
        <end position="407"/>
    </location>
</feature>
<feature type="compositionally biased region" description="Polar residues" evidence="1">
    <location>
        <begin position="66"/>
        <end position="86"/>
    </location>
</feature>
<dbReference type="OrthoDB" id="5563016at2759"/>
<keyword evidence="3" id="KW-1185">Reference proteome</keyword>
<sequence length="769" mass="86955">MTAVVSILPTEYSRPEELKIQAQQGHHHQHQHYANNIQKENQDIIDLHDDEADEEDIVLLSPANTMSSSLSDDGTMSYPQTPTQQASHHHDDGTAINTPRLKVTDKAFEYNTMDDEAIMKSYLDPSPVTVTTINKNRKKGQALTRLKHILKNEGDDNNNHSSEDAAELLPSSSLPLSSSSPPPRSPSRSSNVTLTIYTPQLDTSKIIDPSSDSSSYHDNNQNHKQQECQNQHQSLSSKTNNNNSEDSNIQSTSSSSESTCSSTISSYSTSATSAASNNQRIVHDKISSPDHPHHLPHIHSDQHQHPQLRQPATRLSALAMHAAKRNEQYYFNHHQQNQHPSVRPIPTSSSRFKTALQIFRPNNNNTNNLHNHKNHNHINHSNTNHNKYNHNNHNNHSNTNNDNVDEPEAYHYHYSSQVNVGKNSISPSSVSEKILQDNNGKEPTINIVPSKSKSLAGRLKSKFQKKTITNSKNNHNSKNNSNGGSTSGFTVNMSRSASLSSITSSWSRLTQSRNGDHSKQKKQQQKSLFVGSGPSNQQRRSPQHHFSAIIQHQDNNRESTSSIHHSPARHSMYCTTMPMSTVSDDCRSLYHVQQEQKRRLHTHHHQQQKQKQQLHSDHYRHQHHGEQYQRPQYHRFRQQQHCRSQMGMDSKLTSSISTPPAATASPILRDTAATISGSIVTSSNITSTTKSRGDNIINRNCNNNVRFAKIVSVRETYARHEYDRGSDPDAVCTRLTPAMAYFIKEELNTYKLHEMQVHECSRENTHFFF</sequence>
<dbReference type="PANTHER" id="PTHR12751:SF18">
    <property type="entry name" value="PHOSPHATASE AND ACTIN REGULATOR 1"/>
    <property type="match status" value="1"/>
</dbReference>
<feature type="compositionally biased region" description="Polar residues" evidence="1">
    <location>
        <begin position="419"/>
        <end position="431"/>
    </location>
</feature>
<feature type="compositionally biased region" description="Basic residues" evidence="1">
    <location>
        <begin position="598"/>
        <end position="608"/>
    </location>
</feature>
<feature type="compositionally biased region" description="Low complexity" evidence="1">
    <location>
        <begin position="204"/>
        <end position="214"/>
    </location>
</feature>
<dbReference type="PANTHER" id="PTHR12751">
    <property type="entry name" value="PHOSPHATASE AND ACTIN REGULATOR PHACTR"/>
    <property type="match status" value="1"/>
</dbReference>
<proteinExistence type="predicted"/>
<dbReference type="GO" id="GO:0003779">
    <property type="term" value="F:actin binding"/>
    <property type="evidence" value="ECO:0007669"/>
    <property type="project" value="TreeGrafter"/>
</dbReference>
<evidence type="ECO:0000256" key="1">
    <source>
        <dbReference type="SAM" id="MobiDB-lite"/>
    </source>
</evidence>
<evidence type="ECO:0000313" key="3">
    <source>
        <dbReference type="Proteomes" id="UP000646827"/>
    </source>
</evidence>
<feature type="compositionally biased region" description="Low complexity" evidence="1">
    <location>
        <begin position="168"/>
        <end position="179"/>
    </location>
</feature>
<feature type="region of interest" description="Disordered" evidence="1">
    <location>
        <begin position="66"/>
        <end position="98"/>
    </location>
</feature>
<accession>A0A8H7VUX7</accession>
<feature type="region of interest" description="Disordered" evidence="1">
    <location>
        <begin position="504"/>
        <end position="544"/>
    </location>
</feature>
<comment type="caution">
    <text evidence="2">The sequence shown here is derived from an EMBL/GenBank/DDBJ whole genome shotgun (WGS) entry which is preliminary data.</text>
</comment>
<dbReference type="EMBL" id="JAEPRB010000003">
    <property type="protein sequence ID" value="KAG2228024.1"/>
    <property type="molecule type" value="Genomic_DNA"/>
</dbReference>
<name>A0A8H7VUX7_9FUNG</name>
<feature type="region of interest" description="Disordered" evidence="1">
    <location>
        <begin position="284"/>
        <end position="310"/>
    </location>
</feature>
<evidence type="ECO:0000313" key="2">
    <source>
        <dbReference type="EMBL" id="KAG2228024.1"/>
    </source>
</evidence>
<feature type="region of interest" description="Disordered" evidence="1">
    <location>
        <begin position="419"/>
        <end position="453"/>
    </location>
</feature>
<feature type="region of interest" description="Disordered" evidence="1">
    <location>
        <begin position="593"/>
        <end position="615"/>
    </location>
</feature>
<dbReference type="GO" id="GO:0030036">
    <property type="term" value="P:actin cytoskeleton organization"/>
    <property type="evidence" value="ECO:0007669"/>
    <property type="project" value="TreeGrafter"/>
</dbReference>
<protein>
    <submittedName>
        <fullName evidence="2">Uncharacterized protein</fullName>
    </submittedName>
</protein>
<feature type="compositionally biased region" description="Basic and acidic residues" evidence="1">
    <location>
        <begin position="284"/>
        <end position="304"/>
    </location>
</feature>
<dbReference type="AlphaFoldDB" id="A0A8H7VUX7"/>
<feature type="compositionally biased region" description="Low complexity" evidence="1">
    <location>
        <begin position="379"/>
        <end position="402"/>
    </location>
</feature>
<dbReference type="Proteomes" id="UP000646827">
    <property type="component" value="Unassembled WGS sequence"/>
</dbReference>
<feature type="region of interest" description="Disordered" evidence="1">
    <location>
        <begin position="466"/>
        <end position="492"/>
    </location>
</feature>
<gene>
    <name evidence="2" type="ORF">INT45_012048</name>
</gene>
<feature type="compositionally biased region" description="Low complexity" evidence="1">
    <location>
        <begin position="251"/>
        <end position="264"/>
    </location>
</feature>